<evidence type="ECO:0000256" key="4">
    <source>
        <dbReference type="ARBA" id="ARBA00023015"/>
    </source>
</evidence>
<accession>A0AB34FFL3</accession>
<dbReference type="GO" id="GO:0000981">
    <property type="term" value="F:DNA-binding transcription factor activity, RNA polymerase II-specific"/>
    <property type="evidence" value="ECO:0007669"/>
    <property type="project" value="InterPro"/>
</dbReference>
<feature type="coiled-coil region" evidence="8">
    <location>
        <begin position="957"/>
        <end position="984"/>
    </location>
</feature>
<keyword evidence="6" id="KW-0804">Transcription</keyword>
<evidence type="ECO:0000256" key="9">
    <source>
        <dbReference type="SAM" id="MobiDB-lite"/>
    </source>
</evidence>
<sequence length="1480" mass="164750">MLNFAIYQTRPGGSLDEAPGQACDQCRQRKSRCDRHRPVCSNCDKTGSACTWMAVPKRRGPRPRNKRRTAMTTTSTAAATAAASVNLNLNPAPDGTPPGPSTSSPSSSAGHASSADVDADADADAMDRFSDRFYEHIPLTAAGAVSPDWTRPCVQSPPTSSSSASHDETSNPAARHAAAAAASYGTTYVVDPLLADPSVVNIFNPSPSYWSCVDEPFQLPRAFFEPYVRLFIDRLYPIFPVLDCQCLMRLVHADQGLARPLTRAEYALLTSLSAGVVMQLNIEDLPGPASAGHDAETTASTPLTQSPSSAQFFASQCLQARQGYSFIEEADEWTVMTSFFLFAYYGNLDQSRSAWYYLREAIGLAQSLGVDDPELYADWDTNTQQRRLRLFWLLFITERAYAIQHRRQVILRPSIDLPKVFDSHDPKLIYGFVALTKVFKTIDNDFIAAWSVLRSAKETHDPGNAMKKILEQEDLMGCLSMSEIDETQRLDVLITQQWLRVLVCKMQIRRATATAGAHAPESGQRISAGHGKFGQKYVLETCSSLLEIISKANQMSLEAHGIGMEQKISDAANCLCDTLSAYKSASSESVSVYGAPDMLHNFLLFLSRFRNHESQYLGPLAHKANLVLTPRFRSPDLPLSQHPAFQAEPELLHDHAARVAAKEDAAREGLSLLRKIASRLDTSAGNSSEFDISSWQKMILSLEQQWESFRYLVGTGGDTGVGKSSLINQLICDTADIVPTSQNGACTAAVCCFEYPKTANGPEYSAKISLKSKDTVDQELTAFFQEFQDFFDRVDLEGFEDSVTRSEKERFIDQLRLISSWSGLTEEQLRNYGQNNLASDISLTLDLQGKTPREFLLAVKPYVGSVGRQKPIAKSFYSNLDQLLVVTHCDRALDNRTAMELIRDDQIVDMEAECKINSNSLGVVVTKVDQMNWQTFLESEWPSTEVPAELATAADQFDEAHNYLAETEAEIKRLEASLRRKADGEKSAELQVATVRRQRQASKKQQLETYCVRECIEARSQDTKLAFQRYFDTIFSVSSLAQRRLAKGEPMGPFPDEESTGFTALKNWIIKGSLPKREAHADNILQRCQILLDAVDGWAAEEGSTVARLHEWQMSAIAEKLSGEQALLKSEMNQLTKNVINATHMHHKNRKLSNGGKIMTLKHSFVKLIDNFEKGTGGNMLHWSTYAACIRRRGGAFRTYAKPCKTHFWQARSHGHFWGPYALPWVQAAVNHHIAAVSQGNMPTEYRDIFRARAYKIETILGEHRVSVDESLRQYRTTARQIRASSREKLNAQLADAYIQAQAITGKGKKRKQAETLRDHAKRIKDGNAFSGLAEEIDEEVKTARIDLAKELKGHATKFVDRVSKFEDKMAREICSLGKKPTKKSTLLELVALKASVRDDIQAWQSYWTALKARLPEPEIPADEDPDQRDGDVQVKAENSDHQQMPIRSVVPKKRSANSKRSGASKKAAKKAVYGSVGGE</sequence>
<dbReference type="Pfam" id="PF00172">
    <property type="entry name" value="Zn_clus"/>
    <property type="match status" value="1"/>
</dbReference>
<dbReference type="SMART" id="SM00906">
    <property type="entry name" value="Fungal_trans"/>
    <property type="match status" value="1"/>
</dbReference>
<feature type="compositionally biased region" description="Basic residues" evidence="9">
    <location>
        <begin position="56"/>
        <end position="69"/>
    </location>
</feature>
<proteinExistence type="predicted"/>
<evidence type="ECO:0000259" key="10">
    <source>
        <dbReference type="PROSITE" id="PS50048"/>
    </source>
</evidence>
<evidence type="ECO:0000256" key="8">
    <source>
        <dbReference type="SAM" id="Coils"/>
    </source>
</evidence>
<comment type="caution">
    <text evidence="11">The sequence shown here is derived from an EMBL/GenBank/DDBJ whole genome shotgun (WGS) entry which is preliminary data.</text>
</comment>
<evidence type="ECO:0000256" key="3">
    <source>
        <dbReference type="ARBA" id="ARBA00022833"/>
    </source>
</evidence>
<dbReference type="InterPro" id="IPR007219">
    <property type="entry name" value="XnlR_reg_dom"/>
</dbReference>
<keyword evidence="2" id="KW-0479">Metal-binding</keyword>
<dbReference type="EMBL" id="JAQHRD010000010">
    <property type="protein sequence ID" value="KAJ6437742.1"/>
    <property type="molecule type" value="Genomic_DNA"/>
</dbReference>
<dbReference type="Gene3D" id="3.40.50.300">
    <property type="entry name" value="P-loop containing nucleotide triphosphate hydrolases"/>
    <property type="match status" value="1"/>
</dbReference>
<feature type="compositionally biased region" description="Basic residues" evidence="9">
    <location>
        <begin position="1451"/>
        <end position="1470"/>
    </location>
</feature>
<dbReference type="SMART" id="SM00066">
    <property type="entry name" value="GAL4"/>
    <property type="match status" value="1"/>
</dbReference>
<evidence type="ECO:0000256" key="6">
    <source>
        <dbReference type="ARBA" id="ARBA00023163"/>
    </source>
</evidence>
<dbReference type="CDD" id="cd00067">
    <property type="entry name" value="GAL4"/>
    <property type="match status" value="1"/>
</dbReference>
<dbReference type="PANTHER" id="PTHR31668">
    <property type="entry name" value="GLUCOSE TRANSPORT TRANSCRIPTION REGULATOR RGT1-RELATED-RELATED"/>
    <property type="match status" value="1"/>
</dbReference>
<dbReference type="CDD" id="cd12148">
    <property type="entry name" value="fungal_TF_MHR"/>
    <property type="match status" value="1"/>
</dbReference>
<dbReference type="PROSITE" id="PS00463">
    <property type="entry name" value="ZN2_CY6_FUNGAL_1"/>
    <property type="match status" value="1"/>
</dbReference>
<dbReference type="InterPro" id="IPR027417">
    <property type="entry name" value="P-loop_NTPase"/>
</dbReference>
<dbReference type="SUPFAM" id="SSF57701">
    <property type="entry name" value="Zn2/Cys6 DNA-binding domain"/>
    <property type="match status" value="1"/>
</dbReference>
<keyword evidence="4" id="KW-0805">Transcription regulation</keyword>
<keyword evidence="8" id="KW-0175">Coiled coil</keyword>
<feature type="compositionally biased region" description="Low complexity" evidence="9">
    <location>
        <begin position="101"/>
        <end position="116"/>
    </location>
</feature>
<keyword evidence="7" id="KW-0539">Nucleus</keyword>
<evidence type="ECO:0000256" key="5">
    <source>
        <dbReference type="ARBA" id="ARBA00023125"/>
    </source>
</evidence>
<reference evidence="11" key="1">
    <citation type="submission" date="2023-01" db="EMBL/GenBank/DDBJ databases">
        <title>The growth and conidiation of Purpureocillium lavendulum are regulated by nitrogen source and histone H3K14 acetylation.</title>
        <authorList>
            <person name="Tang P."/>
            <person name="Han J."/>
            <person name="Zhang C."/>
            <person name="Tang P."/>
            <person name="Qi F."/>
            <person name="Zhang K."/>
            <person name="Liang L."/>
        </authorList>
    </citation>
    <scope>NUCLEOTIDE SEQUENCE</scope>
    <source>
        <strain evidence="11">YMF1.00683</strain>
    </source>
</reference>
<dbReference type="Proteomes" id="UP001163105">
    <property type="component" value="Unassembled WGS sequence"/>
</dbReference>
<feature type="compositionally biased region" description="Low complexity" evidence="9">
    <location>
        <begin position="1471"/>
        <end position="1480"/>
    </location>
</feature>
<evidence type="ECO:0000313" key="12">
    <source>
        <dbReference type="Proteomes" id="UP001163105"/>
    </source>
</evidence>
<dbReference type="PROSITE" id="PS50048">
    <property type="entry name" value="ZN2_CY6_FUNGAL_2"/>
    <property type="match status" value="1"/>
</dbReference>
<dbReference type="InterPro" id="IPR050797">
    <property type="entry name" value="Carb_Metab_Trans_Reg"/>
</dbReference>
<dbReference type="InterPro" id="IPR001138">
    <property type="entry name" value="Zn2Cys6_DnaBD"/>
</dbReference>
<evidence type="ECO:0000313" key="11">
    <source>
        <dbReference type="EMBL" id="KAJ6437742.1"/>
    </source>
</evidence>
<dbReference type="Gene3D" id="4.10.240.10">
    <property type="entry name" value="Zn(2)-C6 fungal-type DNA-binding domain"/>
    <property type="match status" value="1"/>
</dbReference>
<feature type="region of interest" description="Disordered" evidence="9">
    <location>
        <begin position="1417"/>
        <end position="1480"/>
    </location>
</feature>
<protein>
    <submittedName>
        <fullName evidence="11">Amylase cluster transcriptional regulator AmyR</fullName>
    </submittedName>
</protein>
<evidence type="ECO:0000256" key="1">
    <source>
        <dbReference type="ARBA" id="ARBA00004123"/>
    </source>
</evidence>
<dbReference type="SUPFAM" id="SSF52540">
    <property type="entry name" value="P-loop containing nucleoside triphosphate hydrolases"/>
    <property type="match status" value="1"/>
</dbReference>
<name>A0AB34FFL3_9HYPO</name>
<dbReference type="GO" id="GO:0003677">
    <property type="term" value="F:DNA binding"/>
    <property type="evidence" value="ECO:0007669"/>
    <property type="project" value="UniProtKB-KW"/>
</dbReference>
<dbReference type="Pfam" id="PF04082">
    <property type="entry name" value="Fungal_trans"/>
    <property type="match status" value="1"/>
</dbReference>
<keyword evidence="3" id="KW-0862">Zinc</keyword>
<feature type="region of interest" description="Disordered" evidence="9">
    <location>
        <begin position="55"/>
        <end position="75"/>
    </location>
</feature>
<dbReference type="InterPro" id="IPR036864">
    <property type="entry name" value="Zn2-C6_fun-type_DNA-bd_sf"/>
</dbReference>
<keyword evidence="5" id="KW-0238">DNA-binding</keyword>
<feature type="region of interest" description="Disordered" evidence="9">
    <location>
        <begin position="87"/>
        <end position="119"/>
    </location>
</feature>
<feature type="domain" description="Zn(2)-C6 fungal-type" evidence="10">
    <location>
        <begin position="22"/>
        <end position="52"/>
    </location>
</feature>
<dbReference type="GO" id="GO:0008270">
    <property type="term" value="F:zinc ion binding"/>
    <property type="evidence" value="ECO:0007669"/>
    <property type="project" value="InterPro"/>
</dbReference>
<dbReference type="GO" id="GO:0006351">
    <property type="term" value="P:DNA-templated transcription"/>
    <property type="evidence" value="ECO:0007669"/>
    <property type="project" value="InterPro"/>
</dbReference>
<comment type="subcellular location">
    <subcellularLocation>
        <location evidence="1">Nucleus</location>
    </subcellularLocation>
</comment>
<evidence type="ECO:0000256" key="7">
    <source>
        <dbReference type="ARBA" id="ARBA00023242"/>
    </source>
</evidence>
<feature type="compositionally biased region" description="Basic and acidic residues" evidence="9">
    <location>
        <begin position="1428"/>
        <end position="1441"/>
    </location>
</feature>
<organism evidence="11 12">
    <name type="scientific">Purpureocillium lavendulum</name>
    <dbReference type="NCBI Taxonomy" id="1247861"/>
    <lineage>
        <taxon>Eukaryota</taxon>
        <taxon>Fungi</taxon>
        <taxon>Dikarya</taxon>
        <taxon>Ascomycota</taxon>
        <taxon>Pezizomycotina</taxon>
        <taxon>Sordariomycetes</taxon>
        <taxon>Hypocreomycetidae</taxon>
        <taxon>Hypocreales</taxon>
        <taxon>Ophiocordycipitaceae</taxon>
        <taxon>Purpureocillium</taxon>
    </lineage>
</organism>
<keyword evidence="12" id="KW-1185">Reference proteome</keyword>
<gene>
    <name evidence="11" type="ORF">O9K51_09570</name>
</gene>
<evidence type="ECO:0000256" key="2">
    <source>
        <dbReference type="ARBA" id="ARBA00022723"/>
    </source>
</evidence>
<dbReference type="GO" id="GO:0005634">
    <property type="term" value="C:nucleus"/>
    <property type="evidence" value="ECO:0007669"/>
    <property type="project" value="UniProtKB-SubCell"/>
</dbReference>
<dbReference type="PANTHER" id="PTHR31668:SF18">
    <property type="entry name" value="MALTOSE FERMENTATION REGULATORY PROTEIN MAL13-RELATED"/>
    <property type="match status" value="1"/>
</dbReference>
<feature type="region of interest" description="Disordered" evidence="9">
    <location>
        <begin position="148"/>
        <end position="174"/>
    </location>
</feature>